<dbReference type="FunFam" id="1.10.1670.10:FF:000001">
    <property type="entry name" value="Endonuclease III"/>
    <property type="match status" value="1"/>
</dbReference>
<dbReference type="InterPro" id="IPR000445">
    <property type="entry name" value="HhH_motif"/>
</dbReference>
<reference evidence="14 15" key="1">
    <citation type="submission" date="2011-09" db="EMBL/GenBank/DDBJ databases">
        <title>The draft genome of Treponema saccharophilum DSM 2985.</title>
        <authorList>
            <consortium name="US DOE Joint Genome Institute (JGI-PGF)"/>
            <person name="Lucas S."/>
            <person name="Copeland A."/>
            <person name="Lapidus A."/>
            <person name="Glavina del Rio T."/>
            <person name="Dalin E."/>
            <person name="Tice H."/>
            <person name="Bruce D."/>
            <person name="Goodwin L."/>
            <person name="Pitluck S."/>
            <person name="Peters L."/>
            <person name="Kyrpides N."/>
            <person name="Mavromatis K."/>
            <person name="Ivanova N."/>
            <person name="Markowitz V."/>
            <person name="Cheng J.-F."/>
            <person name="Hugenholtz P."/>
            <person name="Woyke T."/>
            <person name="Wu D."/>
            <person name="Gronow S."/>
            <person name="Wellnitz S."/>
            <person name="Brambilla E."/>
            <person name="Klenk H.-P."/>
            <person name="Eisen J.A."/>
        </authorList>
    </citation>
    <scope>NUCLEOTIDE SEQUENCE [LARGE SCALE GENOMIC DNA]</scope>
    <source>
        <strain evidence="14 15">DSM 2985</strain>
    </source>
</reference>
<dbReference type="RefSeq" id="WP_002704621.1">
    <property type="nucleotide sequence ID" value="NZ_AGRW01000048.1"/>
</dbReference>
<dbReference type="InterPro" id="IPR004036">
    <property type="entry name" value="Endonuclease-III-like_CS2"/>
</dbReference>
<evidence type="ECO:0000256" key="1">
    <source>
        <dbReference type="ARBA" id="ARBA00008343"/>
    </source>
</evidence>
<dbReference type="InterPro" id="IPR004035">
    <property type="entry name" value="Endouclease-III_FeS-bd_BS"/>
</dbReference>
<keyword evidence="3 12" id="KW-0479">Metal-binding</keyword>
<evidence type="ECO:0000259" key="13">
    <source>
        <dbReference type="SMART" id="SM00478"/>
    </source>
</evidence>
<dbReference type="GO" id="GO:0003677">
    <property type="term" value="F:DNA binding"/>
    <property type="evidence" value="ECO:0007669"/>
    <property type="project" value="UniProtKB-UniRule"/>
</dbReference>
<dbReference type="GO" id="GO:0006285">
    <property type="term" value="P:base-excision repair, AP site formation"/>
    <property type="evidence" value="ECO:0007669"/>
    <property type="project" value="TreeGrafter"/>
</dbReference>
<dbReference type="InterPro" id="IPR023170">
    <property type="entry name" value="HhH_base_excis_C"/>
</dbReference>
<comment type="catalytic activity">
    <reaction evidence="12">
        <text>2'-deoxyribonucleotide-(2'-deoxyribose 5'-phosphate)-2'-deoxyribonucleotide-DNA = a 3'-end 2'-deoxyribonucleotide-(2,3-dehydro-2,3-deoxyribose 5'-phosphate)-DNA + a 5'-end 5'-phospho-2'-deoxyribonucleoside-DNA + H(+)</text>
        <dbReference type="Rhea" id="RHEA:66592"/>
        <dbReference type="Rhea" id="RHEA-COMP:13180"/>
        <dbReference type="Rhea" id="RHEA-COMP:16897"/>
        <dbReference type="Rhea" id="RHEA-COMP:17067"/>
        <dbReference type="ChEBI" id="CHEBI:15378"/>
        <dbReference type="ChEBI" id="CHEBI:136412"/>
        <dbReference type="ChEBI" id="CHEBI:157695"/>
        <dbReference type="ChEBI" id="CHEBI:167181"/>
        <dbReference type="EC" id="4.2.99.18"/>
    </reaction>
</comment>
<dbReference type="Pfam" id="PF00633">
    <property type="entry name" value="HHH"/>
    <property type="match status" value="1"/>
</dbReference>
<keyword evidence="14" id="KW-0255">Endonuclease</keyword>
<dbReference type="InterPro" id="IPR011257">
    <property type="entry name" value="DNA_glycosylase"/>
</dbReference>
<evidence type="ECO:0000256" key="8">
    <source>
        <dbReference type="ARBA" id="ARBA00023125"/>
    </source>
</evidence>
<dbReference type="InterPro" id="IPR003651">
    <property type="entry name" value="Endonuclease3_FeS-loop_motif"/>
</dbReference>
<dbReference type="PROSITE" id="PS00764">
    <property type="entry name" value="ENDONUCLEASE_III_1"/>
    <property type="match status" value="1"/>
</dbReference>
<dbReference type="Gene3D" id="1.10.1670.10">
    <property type="entry name" value="Helix-hairpin-Helix base-excision DNA repair enzymes (C-terminal)"/>
    <property type="match status" value="1"/>
</dbReference>
<dbReference type="Proteomes" id="UP000003571">
    <property type="component" value="Unassembled WGS sequence"/>
</dbReference>
<dbReference type="AlphaFoldDB" id="H7EL86"/>
<comment type="function">
    <text evidence="12">DNA repair enzyme that has both DNA N-glycosylase activity and AP-lyase activity. The DNA N-glycosylase activity releases various damaged pyrimidines from DNA by cleaving the N-glycosidic bond, leaving an AP (apurinic/apyrimidinic) site. The AP-lyase activity cleaves the phosphodiester bond 3' to the AP site by a beta-elimination, leaving a 3'-terminal unsaturated sugar and a product with a terminal 5'-phosphate.</text>
</comment>
<feature type="binding site" evidence="12">
    <location>
        <position position="197"/>
    </location>
    <ligand>
        <name>[4Fe-4S] cluster</name>
        <dbReference type="ChEBI" id="CHEBI:49883"/>
    </ligand>
</feature>
<dbReference type="PATRIC" id="fig|907348.3.peg.1670"/>
<accession>H7EL86</accession>
<keyword evidence="2 12" id="KW-0004">4Fe-4S</keyword>
<evidence type="ECO:0000256" key="3">
    <source>
        <dbReference type="ARBA" id="ARBA00022723"/>
    </source>
</evidence>
<evidence type="ECO:0000313" key="14">
    <source>
        <dbReference type="EMBL" id="EIC01618.1"/>
    </source>
</evidence>
<dbReference type="CDD" id="cd00056">
    <property type="entry name" value="ENDO3c"/>
    <property type="match status" value="1"/>
</dbReference>
<keyword evidence="6 12" id="KW-0408">Iron</keyword>
<dbReference type="EC" id="4.2.99.18" evidence="12"/>
<evidence type="ECO:0000313" key="15">
    <source>
        <dbReference type="Proteomes" id="UP000003571"/>
    </source>
</evidence>
<dbReference type="EMBL" id="AGRW01000048">
    <property type="protein sequence ID" value="EIC01618.1"/>
    <property type="molecule type" value="Genomic_DNA"/>
</dbReference>
<dbReference type="Gene3D" id="1.10.340.30">
    <property type="entry name" value="Hypothetical protein, domain 2"/>
    <property type="match status" value="1"/>
</dbReference>
<dbReference type="InterPro" id="IPR005759">
    <property type="entry name" value="Nth"/>
</dbReference>
<keyword evidence="8 12" id="KW-0238">DNA-binding</keyword>
<dbReference type="PIRSF" id="PIRSF001435">
    <property type="entry name" value="Nth"/>
    <property type="match status" value="1"/>
</dbReference>
<keyword evidence="11 12" id="KW-0326">Glycosidase</keyword>
<sequence>MELLSAEEITCVMERFRERNPNPKCELEWKNPFTLLVSTVLSAQATDKSVNENTKELYEIADTPQKMLALGREKLIGHIRPIGLSSTKSKNIIALSEKLCAEFGGTVPHDREKLMSLPGVGRKTANVVLNVVWNEPTMPVDTHLLRICPKIGLAEGETPEEVEKSLTERIPGQYMTHAHHWLILHGRYVCKARKPLCESCLINDICKKNEKQ</sequence>
<comment type="caution">
    <text evidence="14">The sequence shown here is derived from an EMBL/GenBank/DDBJ whole genome shotgun (WGS) entry which is preliminary data.</text>
</comment>
<evidence type="ECO:0000256" key="9">
    <source>
        <dbReference type="ARBA" id="ARBA00023204"/>
    </source>
</evidence>
<keyword evidence="14" id="KW-0540">Nuclease</keyword>
<evidence type="ECO:0000256" key="10">
    <source>
        <dbReference type="ARBA" id="ARBA00023239"/>
    </source>
</evidence>
<dbReference type="SMART" id="SM00525">
    <property type="entry name" value="FES"/>
    <property type="match status" value="1"/>
</dbReference>
<feature type="domain" description="HhH-GPD" evidence="13">
    <location>
        <begin position="41"/>
        <end position="188"/>
    </location>
</feature>
<dbReference type="FunFam" id="1.10.340.30:FF:000001">
    <property type="entry name" value="Endonuclease III"/>
    <property type="match status" value="1"/>
</dbReference>
<dbReference type="eggNOG" id="COG0177">
    <property type="taxonomic scope" value="Bacteria"/>
</dbReference>
<dbReference type="GO" id="GO:0140078">
    <property type="term" value="F:class I DNA-(apurinic or apyrimidinic site) endonuclease activity"/>
    <property type="evidence" value="ECO:0007669"/>
    <property type="project" value="UniProtKB-EC"/>
</dbReference>
<dbReference type="PANTHER" id="PTHR10359:SF18">
    <property type="entry name" value="ENDONUCLEASE III"/>
    <property type="match status" value="1"/>
</dbReference>
<feature type="binding site" evidence="12">
    <location>
        <position position="190"/>
    </location>
    <ligand>
        <name>[4Fe-4S] cluster</name>
        <dbReference type="ChEBI" id="CHEBI:49883"/>
    </ligand>
</feature>
<dbReference type="GO" id="GO:0046872">
    <property type="term" value="F:metal ion binding"/>
    <property type="evidence" value="ECO:0007669"/>
    <property type="project" value="UniProtKB-KW"/>
</dbReference>
<keyword evidence="5 12" id="KW-0378">Hydrolase</keyword>
<keyword evidence="15" id="KW-1185">Reference proteome</keyword>
<dbReference type="OrthoDB" id="9800977at2"/>
<dbReference type="SUPFAM" id="SSF48150">
    <property type="entry name" value="DNA-glycosylase"/>
    <property type="match status" value="1"/>
</dbReference>
<feature type="binding site" evidence="12">
    <location>
        <position position="200"/>
    </location>
    <ligand>
        <name>[4Fe-4S] cluster</name>
        <dbReference type="ChEBI" id="CHEBI:49883"/>
    </ligand>
</feature>
<dbReference type="PROSITE" id="PS01155">
    <property type="entry name" value="ENDONUCLEASE_III_2"/>
    <property type="match status" value="1"/>
</dbReference>
<dbReference type="SMART" id="SM00478">
    <property type="entry name" value="ENDO3c"/>
    <property type="match status" value="1"/>
</dbReference>
<protein>
    <recommendedName>
        <fullName evidence="12">Endonuclease III</fullName>
        <ecNumber evidence="12">4.2.99.18</ecNumber>
    </recommendedName>
    <alternativeName>
        <fullName evidence="12">DNA-(apurinic or apyrimidinic site) lyase</fullName>
    </alternativeName>
</protein>
<dbReference type="NCBIfam" id="TIGR01083">
    <property type="entry name" value="nth"/>
    <property type="match status" value="1"/>
</dbReference>
<comment type="cofactor">
    <cofactor evidence="12">
        <name>[4Fe-4S] cluster</name>
        <dbReference type="ChEBI" id="CHEBI:49883"/>
    </cofactor>
    <text evidence="12">Binds 1 [4Fe-4S] cluster.</text>
</comment>
<proteinExistence type="inferred from homology"/>
<evidence type="ECO:0000256" key="7">
    <source>
        <dbReference type="ARBA" id="ARBA00023014"/>
    </source>
</evidence>
<comment type="similarity">
    <text evidence="1 12">Belongs to the Nth/MutY family.</text>
</comment>
<organism evidence="14 15">
    <name type="scientific">Treponema saccharophilum DSM 2985</name>
    <dbReference type="NCBI Taxonomy" id="907348"/>
    <lineage>
        <taxon>Bacteria</taxon>
        <taxon>Pseudomonadati</taxon>
        <taxon>Spirochaetota</taxon>
        <taxon>Spirochaetia</taxon>
        <taxon>Spirochaetales</taxon>
        <taxon>Treponemataceae</taxon>
        <taxon>Treponema</taxon>
    </lineage>
</organism>
<keyword evidence="9 12" id="KW-0234">DNA repair</keyword>
<evidence type="ECO:0000256" key="2">
    <source>
        <dbReference type="ARBA" id="ARBA00022485"/>
    </source>
</evidence>
<keyword evidence="4 12" id="KW-0227">DNA damage</keyword>
<keyword evidence="7 12" id="KW-0411">Iron-sulfur</keyword>
<evidence type="ECO:0000256" key="11">
    <source>
        <dbReference type="ARBA" id="ARBA00023295"/>
    </source>
</evidence>
<evidence type="ECO:0000256" key="5">
    <source>
        <dbReference type="ARBA" id="ARBA00022801"/>
    </source>
</evidence>
<dbReference type="PANTHER" id="PTHR10359">
    <property type="entry name" value="A/G-SPECIFIC ADENINE GLYCOSYLASE/ENDONUCLEASE III"/>
    <property type="match status" value="1"/>
</dbReference>
<gene>
    <name evidence="12" type="primary">nth</name>
    <name evidence="14" type="ORF">TresaDRAFT_2007</name>
</gene>
<dbReference type="HAMAP" id="MF_00942">
    <property type="entry name" value="Nth"/>
    <property type="match status" value="1"/>
</dbReference>
<dbReference type="Pfam" id="PF10576">
    <property type="entry name" value="EndIII_4Fe-2S"/>
    <property type="match status" value="1"/>
</dbReference>
<dbReference type="GO" id="GO:0051539">
    <property type="term" value="F:4 iron, 4 sulfur cluster binding"/>
    <property type="evidence" value="ECO:0007669"/>
    <property type="project" value="UniProtKB-UniRule"/>
</dbReference>
<feature type="binding site" evidence="12">
    <location>
        <position position="206"/>
    </location>
    <ligand>
        <name>[4Fe-4S] cluster</name>
        <dbReference type="ChEBI" id="CHEBI:49883"/>
    </ligand>
</feature>
<dbReference type="Pfam" id="PF00730">
    <property type="entry name" value="HhH-GPD"/>
    <property type="match status" value="1"/>
</dbReference>
<evidence type="ECO:0000256" key="12">
    <source>
        <dbReference type="HAMAP-Rule" id="MF_00942"/>
    </source>
</evidence>
<evidence type="ECO:0000256" key="6">
    <source>
        <dbReference type="ARBA" id="ARBA00023004"/>
    </source>
</evidence>
<dbReference type="InterPro" id="IPR003265">
    <property type="entry name" value="HhH-GPD_domain"/>
</dbReference>
<dbReference type="GO" id="GO:0019104">
    <property type="term" value="F:DNA N-glycosylase activity"/>
    <property type="evidence" value="ECO:0007669"/>
    <property type="project" value="UniProtKB-UniRule"/>
</dbReference>
<dbReference type="STRING" id="907348.TresaDRAFT_2007"/>
<name>H7EL86_9SPIR</name>
<evidence type="ECO:0000256" key="4">
    <source>
        <dbReference type="ARBA" id="ARBA00022763"/>
    </source>
</evidence>
<keyword evidence="10 12" id="KW-0456">Lyase</keyword>